<accession>A0ACD5VW24</accession>
<keyword evidence="2" id="KW-1185">Reference proteome</keyword>
<protein>
    <submittedName>
        <fullName evidence="1">Uncharacterized protein</fullName>
    </submittedName>
</protein>
<reference evidence="1" key="2">
    <citation type="submission" date="2025-09" db="UniProtKB">
        <authorList>
            <consortium name="EnsemblPlants"/>
        </authorList>
    </citation>
    <scope>IDENTIFICATION</scope>
</reference>
<dbReference type="Proteomes" id="UP001732700">
    <property type="component" value="Chromosome 3D"/>
</dbReference>
<reference evidence="1" key="1">
    <citation type="submission" date="2021-05" db="EMBL/GenBank/DDBJ databases">
        <authorList>
            <person name="Scholz U."/>
            <person name="Mascher M."/>
            <person name="Fiebig A."/>
        </authorList>
    </citation>
    <scope>NUCLEOTIDE SEQUENCE [LARGE SCALE GENOMIC DNA]</scope>
</reference>
<dbReference type="EnsemblPlants" id="AVESA.00010b.r2.3DG0521020.1">
    <property type="protein sequence ID" value="AVESA.00010b.r2.3DG0521020.1.CDS.1"/>
    <property type="gene ID" value="AVESA.00010b.r2.3DG0521020"/>
</dbReference>
<proteinExistence type="predicted"/>
<organism evidence="1 2">
    <name type="scientific">Avena sativa</name>
    <name type="common">Oat</name>
    <dbReference type="NCBI Taxonomy" id="4498"/>
    <lineage>
        <taxon>Eukaryota</taxon>
        <taxon>Viridiplantae</taxon>
        <taxon>Streptophyta</taxon>
        <taxon>Embryophyta</taxon>
        <taxon>Tracheophyta</taxon>
        <taxon>Spermatophyta</taxon>
        <taxon>Magnoliopsida</taxon>
        <taxon>Liliopsida</taxon>
        <taxon>Poales</taxon>
        <taxon>Poaceae</taxon>
        <taxon>BOP clade</taxon>
        <taxon>Pooideae</taxon>
        <taxon>Poodae</taxon>
        <taxon>Poeae</taxon>
        <taxon>Poeae Chloroplast Group 1 (Aveneae type)</taxon>
        <taxon>Aveninae</taxon>
        <taxon>Avena</taxon>
    </lineage>
</organism>
<sequence>MRASRGFLYMSEVDAGLQIADFFGEVLRQKVPDAATRRGMVLAGSKMAAAEAVRRGVVDAAADGGVEEVVAAAVAAAEGLAARGWDGEVVAEIRKAMWPAVWGKVKDYGAEAAARPRL</sequence>
<evidence type="ECO:0000313" key="2">
    <source>
        <dbReference type="Proteomes" id="UP001732700"/>
    </source>
</evidence>
<name>A0ACD5VW24_AVESA</name>
<evidence type="ECO:0000313" key="1">
    <source>
        <dbReference type="EnsemblPlants" id="AVESA.00010b.r2.3DG0521020.1.CDS.1"/>
    </source>
</evidence>